<dbReference type="GO" id="GO:0006493">
    <property type="term" value="P:protein O-linked glycosylation"/>
    <property type="evidence" value="ECO:0007669"/>
    <property type="project" value="TreeGrafter"/>
</dbReference>
<keyword evidence="3" id="KW-1185">Reference proteome</keyword>
<evidence type="ECO:0008006" key="4">
    <source>
        <dbReference type="Google" id="ProtNLM"/>
    </source>
</evidence>
<dbReference type="AlphaFoldDB" id="A0A1A9VTS6"/>
<name>A0A1A9VTS6_GLOAU</name>
<accession>A0A1A9VTS6</accession>
<evidence type="ECO:0000256" key="1">
    <source>
        <dbReference type="ARBA" id="ARBA00023157"/>
    </source>
</evidence>
<proteinExistence type="predicted"/>
<dbReference type="EnsemblMetazoa" id="GAUT047316-RA">
    <property type="protein sequence ID" value="GAUT047316-PA"/>
    <property type="gene ID" value="GAUT047316"/>
</dbReference>
<reference evidence="2" key="1">
    <citation type="submission" date="2020-05" db="UniProtKB">
        <authorList>
            <consortium name="EnsemblMetazoa"/>
        </authorList>
    </citation>
    <scope>IDENTIFICATION</scope>
    <source>
        <strain evidence="2">TTRI</strain>
    </source>
</reference>
<dbReference type="InterPro" id="IPR029044">
    <property type="entry name" value="Nucleotide-diphossugar_trans"/>
</dbReference>
<evidence type="ECO:0000313" key="2">
    <source>
        <dbReference type="EnsemblMetazoa" id="GAUT047316-PA"/>
    </source>
</evidence>
<dbReference type="VEuPathDB" id="VectorBase:GAUT047316"/>
<dbReference type="Gene3D" id="2.80.10.50">
    <property type="match status" value="1"/>
</dbReference>
<dbReference type="Proteomes" id="UP000078200">
    <property type="component" value="Unassembled WGS sequence"/>
</dbReference>
<keyword evidence="1" id="KW-1015">Disulfide bond</keyword>
<protein>
    <recommendedName>
        <fullName evidence="4">Ricin B lectin domain-containing protein</fullName>
    </recommendedName>
</protein>
<sequence length="223" mass="25582">MRRAMAITNVRECAKRSHTRVVCSVIDVHLGASDDLRVGLDCNLIFKWEHLNPTERGTRQHSPTTTIRTSMLASGLFNMNKAYFTKLGKYDITTDVCVVAKAVEFHFVLGNVAVMYFADDILTHFWAVAAMYLRLIHFELSNRRWTCRKSVILQQCLYFYKKCDDLCLTFEQFARGSQVAMNFCNETENQHWKASEGKAVLYVTINGCLDSGDNQEHKAIIQH</sequence>
<organism evidence="2 3">
    <name type="scientific">Glossina austeni</name>
    <name type="common">Savannah tsetse fly</name>
    <dbReference type="NCBI Taxonomy" id="7395"/>
    <lineage>
        <taxon>Eukaryota</taxon>
        <taxon>Metazoa</taxon>
        <taxon>Ecdysozoa</taxon>
        <taxon>Arthropoda</taxon>
        <taxon>Hexapoda</taxon>
        <taxon>Insecta</taxon>
        <taxon>Pterygota</taxon>
        <taxon>Neoptera</taxon>
        <taxon>Endopterygota</taxon>
        <taxon>Diptera</taxon>
        <taxon>Brachycera</taxon>
        <taxon>Muscomorpha</taxon>
        <taxon>Hippoboscoidea</taxon>
        <taxon>Glossinidae</taxon>
        <taxon>Glossina</taxon>
    </lineage>
</organism>
<evidence type="ECO:0000313" key="3">
    <source>
        <dbReference type="Proteomes" id="UP000078200"/>
    </source>
</evidence>
<dbReference type="GO" id="GO:0005794">
    <property type="term" value="C:Golgi apparatus"/>
    <property type="evidence" value="ECO:0007669"/>
    <property type="project" value="TreeGrafter"/>
</dbReference>
<dbReference type="PANTHER" id="PTHR11675:SF119">
    <property type="entry name" value="POLYPEPTIDE N-ACETYLGALACTOSAMINYLTRANSFERASE 2"/>
    <property type="match status" value="1"/>
</dbReference>
<dbReference type="SUPFAM" id="SSF50370">
    <property type="entry name" value="Ricin B-like lectins"/>
    <property type="match status" value="1"/>
</dbReference>
<dbReference type="GO" id="GO:0004653">
    <property type="term" value="F:polypeptide N-acetylgalactosaminyltransferase activity"/>
    <property type="evidence" value="ECO:0007669"/>
    <property type="project" value="TreeGrafter"/>
</dbReference>
<dbReference type="Gene3D" id="3.90.550.10">
    <property type="entry name" value="Spore Coat Polysaccharide Biosynthesis Protein SpsA, Chain A"/>
    <property type="match status" value="1"/>
</dbReference>
<dbReference type="InterPro" id="IPR035992">
    <property type="entry name" value="Ricin_B-like_lectins"/>
</dbReference>
<dbReference type="PANTHER" id="PTHR11675">
    <property type="entry name" value="N-ACETYLGALACTOSAMINYLTRANSFERASE"/>
    <property type="match status" value="1"/>
</dbReference>
<dbReference type="STRING" id="7395.A0A1A9VTS6"/>